<dbReference type="GeneID" id="78078766"/>
<reference evidence="4 6" key="2">
    <citation type="submission" date="2020-05" db="EMBL/GenBank/DDBJ databases">
        <title>First description outside Europe of the emergent pathogen for shellfish aquaculture Vibrio europaeus.</title>
        <authorList>
            <person name="Dubert J."/>
            <person name="Rojas R."/>
        </authorList>
    </citation>
    <scope>NUCLEOTIDE SEQUENCE [LARGE SCALE GENOMIC DNA]</scope>
    <source>
        <strain evidence="4 6">NPI-1</strain>
        <plasmid evidence="4">pVEu</plasmid>
        <plasmid evidence="6">pveu</plasmid>
    </source>
</reference>
<dbReference type="Proteomes" id="UP000094761">
    <property type="component" value="Unassembled WGS sequence"/>
</dbReference>
<dbReference type="Gene3D" id="3.10.180.10">
    <property type="entry name" value="2,3-Dihydroxybiphenyl 1,2-Dioxygenase, domain 1"/>
    <property type="match status" value="1"/>
</dbReference>
<dbReference type="PROSITE" id="PS51819">
    <property type="entry name" value="VOC"/>
    <property type="match status" value="1"/>
</dbReference>
<proteinExistence type="predicted"/>
<dbReference type="Proteomes" id="UP000501443">
    <property type="component" value="Plasmid pveu"/>
</dbReference>
<evidence type="ECO:0000259" key="1">
    <source>
        <dbReference type="PROSITE" id="PS51819"/>
    </source>
</evidence>
<reference evidence="2" key="3">
    <citation type="submission" date="2022-11" db="EMBL/GenBank/DDBJ databases">
        <title>Role of the vibriolysin VemA secreted by the emergent pathogen Vibrio europaeus in the colonization of Manila clam mucus.</title>
        <authorList>
            <person name="Martinez C."/>
            <person name="Rodriguez S."/>
            <person name="Vences A."/>
            <person name="Barja J.L."/>
            <person name="Toranzo A.E."/>
            <person name="Dubert J."/>
        </authorList>
    </citation>
    <scope>NUCLEOTIDE SEQUENCE</scope>
    <source>
        <strain evidence="2">3454</strain>
    </source>
</reference>
<accession>A0A178J4S2</accession>
<dbReference type="GeneID" id="23447909"/>
<dbReference type="RefSeq" id="WP_004743503.1">
    <property type="nucleotide sequence ID" value="NZ_CP053542.1"/>
</dbReference>
<geneLocation type="plasmid" evidence="3">
    <name>p251_like</name>
</geneLocation>
<sequence>MIVRGFEHFTIRTNKLEETRDFYINLLGLRVGTRPDFKFDGYWLYLNNDPIFHLVEAAMNENDPVAEYLGMKDADKEGSGRIDHLAFRIEGYASLLENIKTFDWNYFERTVPNIFEHQVFITDPNKITIELIFHDTEFKEWQKSNGEV</sequence>
<geneLocation type="plasmid" evidence="4">
    <name>pVEu</name>
</geneLocation>
<name>A0A178J4S2_9VIBR</name>
<organism evidence="3 5">
    <name type="scientific">Vibrio europaeus</name>
    <dbReference type="NCBI Taxonomy" id="300876"/>
    <lineage>
        <taxon>Bacteria</taxon>
        <taxon>Pseudomonadati</taxon>
        <taxon>Pseudomonadota</taxon>
        <taxon>Gammaproteobacteria</taxon>
        <taxon>Vibrionales</taxon>
        <taxon>Vibrionaceae</taxon>
        <taxon>Vibrio</taxon>
        <taxon>Vibrio oreintalis group</taxon>
    </lineage>
</organism>
<reference evidence="3 5" key="1">
    <citation type="submission" date="2016-03" db="EMBL/GenBank/DDBJ databases">
        <title>Draft genome sequence of the Vibrio tubiashii subs. europaeus.</title>
        <authorList>
            <person name="Spinard E."/>
            <person name="Dubert J."/>
            <person name="Nelson D.R."/>
            <person name="Barja J.L."/>
        </authorList>
    </citation>
    <scope>NUCLEOTIDE SEQUENCE [LARGE SCALE GENOMIC DNA]</scope>
    <source>
        <strain evidence="5">PP-638</strain>
        <strain evidence="3">PP2-638</strain>
        <plasmid evidence="3">p251_like</plasmid>
    </source>
</reference>
<dbReference type="EMBL" id="JAPFIT010000033">
    <property type="protein sequence ID" value="MDC5743434.1"/>
    <property type="molecule type" value="Genomic_DNA"/>
</dbReference>
<dbReference type="SUPFAM" id="SSF54593">
    <property type="entry name" value="Glyoxalase/Bleomycin resistance protein/Dihydroxybiphenyl dioxygenase"/>
    <property type="match status" value="1"/>
</dbReference>
<dbReference type="InterPro" id="IPR004360">
    <property type="entry name" value="Glyas_Fos-R_dOase_dom"/>
</dbReference>
<dbReference type="Proteomes" id="UP001150001">
    <property type="component" value="Unassembled WGS sequence"/>
</dbReference>
<keyword evidence="3" id="KW-0614">Plasmid</keyword>
<gene>
    <name evidence="3" type="ORF">AZ468_23895</name>
    <name evidence="4" type="ORF">HOO69_16065</name>
    <name evidence="2" type="ORF">OPW20_25565</name>
</gene>
<dbReference type="PANTHER" id="PTHR47802">
    <property type="entry name" value="GLYOXALASE FAMILY PROTEIN, EXPRESSED"/>
    <property type="match status" value="1"/>
</dbReference>
<protein>
    <submittedName>
        <fullName evidence="3">GloA glyoxalase/bleomycin resistance protein</fullName>
    </submittedName>
    <submittedName>
        <fullName evidence="2">VOC family protein</fullName>
    </submittedName>
</protein>
<evidence type="ECO:0000313" key="5">
    <source>
        <dbReference type="Proteomes" id="UP000094761"/>
    </source>
</evidence>
<evidence type="ECO:0000313" key="3">
    <source>
        <dbReference type="EMBL" id="OAM96735.1"/>
    </source>
</evidence>
<feature type="domain" description="VOC" evidence="1">
    <location>
        <begin position="5"/>
        <end position="134"/>
    </location>
</feature>
<dbReference type="EMBL" id="LUAX01000008">
    <property type="protein sequence ID" value="OAM96735.1"/>
    <property type="molecule type" value="Genomic_DNA"/>
</dbReference>
<dbReference type="EMBL" id="CP053542">
    <property type="protein sequence ID" value="QJY38092.1"/>
    <property type="molecule type" value="Genomic_DNA"/>
</dbReference>
<dbReference type="PANTHER" id="PTHR47802:SF1">
    <property type="entry name" value="GLYOXALASE FAMILY PROTEIN, EXPRESSED"/>
    <property type="match status" value="1"/>
</dbReference>
<evidence type="ECO:0000313" key="7">
    <source>
        <dbReference type="Proteomes" id="UP001150001"/>
    </source>
</evidence>
<dbReference type="OrthoDB" id="9804944at2"/>
<dbReference type="Pfam" id="PF00903">
    <property type="entry name" value="Glyoxalase"/>
    <property type="match status" value="1"/>
</dbReference>
<dbReference type="InterPro" id="IPR029068">
    <property type="entry name" value="Glyas_Bleomycin-R_OHBP_Dase"/>
</dbReference>
<geneLocation type="plasmid" evidence="6">
    <name>pveu</name>
</geneLocation>
<evidence type="ECO:0000313" key="2">
    <source>
        <dbReference type="EMBL" id="MDC5743434.1"/>
    </source>
</evidence>
<dbReference type="AlphaFoldDB" id="A0A178J4S2"/>
<evidence type="ECO:0000313" key="6">
    <source>
        <dbReference type="Proteomes" id="UP000501443"/>
    </source>
</evidence>
<evidence type="ECO:0000313" key="4">
    <source>
        <dbReference type="EMBL" id="QJY38092.1"/>
    </source>
</evidence>
<keyword evidence="7" id="KW-1185">Reference proteome</keyword>
<dbReference type="InterPro" id="IPR037523">
    <property type="entry name" value="VOC_core"/>
</dbReference>